<dbReference type="AlphaFoldDB" id="A0A8H5I144"/>
<protein>
    <submittedName>
        <fullName evidence="1">Uncharacterized protein</fullName>
    </submittedName>
</protein>
<dbReference type="Proteomes" id="UP000518752">
    <property type="component" value="Unassembled WGS sequence"/>
</dbReference>
<name>A0A8H5I144_9AGAR</name>
<gene>
    <name evidence="1" type="ORF">D9757_001152</name>
</gene>
<keyword evidence="2" id="KW-1185">Reference proteome</keyword>
<sequence length="915" mass="103827">MPPRHPIDIPNEHLPHEEHEIERRLREDYSRITKVAIPPSQFRQQIINTHVQVNEVISEVRAGQALREVDAQVIENDNEMGPNDPRVIDLETGRAAEMHRRQGDENARPPRTWARVKWFAAGGLTILCTAAHVFDVVAFIYDRVHPHATLSLRIDLTWAGKDPSLPHIHDAVTKWVDQSEADFWKSQAIYYIPGTESSLETQLVIVQTVMWMIRESQKLAPLIRWKASEKFNIIDGLEKTYIEKGASAMYESVPSYLHRGEPLNRMAALDCVSLALTSLCDYYRKMAAADARQVVSDRIPRHLSPLFVFQEAALPDLDLAQYARDIMGAWSAKMKMPEGEKSIDELFTCESCKSGTGGPQTKLVLAEWSQISGLIPQPERRTKVEKLMDLFRDTCESVYPLRSEEKIVSHRIACLATSYLSAVPGALVYVRRTNEAQTAFIIEQVQWNITNSKYKIIYKELLQVNPASMIRPAVTLDSSSVATFFARYIFPVASTLSFSIPPPWGIPIAAGFQLLGEVFLSLGDKGSNFATIVTTIMTQTIEALKIMNQVQEIQQASNSIQVFMGWIAQQASLLNTVNSSNQMFIEDLLTDLRAVGDPNHQNLLYSLTILTRDDLCTIMHDECLPLAILAATCLFLSLRIRCQLSAMLAHFAREKRHFEEYDRYTGNFRALTTDYEFRLATFGTLIEQKIQFLIQSRKVLVKDVQYYDSRTQRCSPVQGSFGDDGYAFRDEFKDGDDKTVYKKGNHRWTDGPCDKDEHLESSENDVRTKYSAYVQDLDAKIQEKYANPREVVAKWKDGIAAIRAMMAPLQPPPPSVKEWVDQRPSEDLAGLKQVRYLVEFVNGQGPSPISSGSEFQNIVSEKTPLIEIPIDSTGASTKRHIWRQMVARDGTTKERMLVDKIIDNTTVEWLDIDRE</sequence>
<organism evidence="1 2">
    <name type="scientific">Collybiopsis confluens</name>
    <dbReference type="NCBI Taxonomy" id="2823264"/>
    <lineage>
        <taxon>Eukaryota</taxon>
        <taxon>Fungi</taxon>
        <taxon>Dikarya</taxon>
        <taxon>Basidiomycota</taxon>
        <taxon>Agaricomycotina</taxon>
        <taxon>Agaricomycetes</taxon>
        <taxon>Agaricomycetidae</taxon>
        <taxon>Agaricales</taxon>
        <taxon>Marasmiineae</taxon>
        <taxon>Omphalotaceae</taxon>
        <taxon>Collybiopsis</taxon>
    </lineage>
</organism>
<dbReference type="EMBL" id="JAACJN010000003">
    <property type="protein sequence ID" value="KAF5393107.1"/>
    <property type="molecule type" value="Genomic_DNA"/>
</dbReference>
<accession>A0A8H5I144</accession>
<reference evidence="1 2" key="1">
    <citation type="journal article" date="2020" name="ISME J.">
        <title>Uncovering the hidden diversity of litter-decomposition mechanisms in mushroom-forming fungi.</title>
        <authorList>
            <person name="Floudas D."/>
            <person name="Bentzer J."/>
            <person name="Ahren D."/>
            <person name="Johansson T."/>
            <person name="Persson P."/>
            <person name="Tunlid A."/>
        </authorList>
    </citation>
    <scope>NUCLEOTIDE SEQUENCE [LARGE SCALE GENOMIC DNA]</scope>
    <source>
        <strain evidence="1 2">CBS 406.79</strain>
    </source>
</reference>
<dbReference type="OrthoDB" id="4304332at2759"/>
<evidence type="ECO:0000313" key="1">
    <source>
        <dbReference type="EMBL" id="KAF5393107.1"/>
    </source>
</evidence>
<comment type="caution">
    <text evidence="1">The sequence shown here is derived from an EMBL/GenBank/DDBJ whole genome shotgun (WGS) entry which is preliminary data.</text>
</comment>
<evidence type="ECO:0000313" key="2">
    <source>
        <dbReference type="Proteomes" id="UP000518752"/>
    </source>
</evidence>
<proteinExistence type="predicted"/>